<feature type="compositionally biased region" description="Low complexity" evidence="1">
    <location>
        <begin position="103"/>
        <end position="121"/>
    </location>
</feature>
<comment type="caution">
    <text evidence="2">The sequence shown here is derived from an EMBL/GenBank/DDBJ whole genome shotgun (WGS) entry which is preliminary data.</text>
</comment>
<feature type="region of interest" description="Disordered" evidence="1">
    <location>
        <begin position="226"/>
        <end position="258"/>
    </location>
</feature>
<dbReference type="AlphaFoldDB" id="A0AAD5S1W2"/>
<accession>A0AAD5S1W2</accession>
<feature type="non-terminal residue" evidence="2">
    <location>
        <position position="258"/>
    </location>
</feature>
<protein>
    <submittedName>
        <fullName evidence="2">Uncharacterized protein</fullName>
    </submittedName>
</protein>
<evidence type="ECO:0000256" key="1">
    <source>
        <dbReference type="SAM" id="MobiDB-lite"/>
    </source>
</evidence>
<organism evidence="2 3">
    <name type="scientific">Rhizophlyctis rosea</name>
    <dbReference type="NCBI Taxonomy" id="64517"/>
    <lineage>
        <taxon>Eukaryota</taxon>
        <taxon>Fungi</taxon>
        <taxon>Fungi incertae sedis</taxon>
        <taxon>Chytridiomycota</taxon>
        <taxon>Chytridiomycota incertae sedis</taxon>
        <taxon>Chytridiomycetes</taxon>
        <taxon>Rhizophlyctidales</taxon>
        <taxon>Rhizophlyctidaceae</taxon>
        <taxon>Rhizophlyctis</taxon>
    </lineage>
</organism>
<feature type="region of interest" description="Disordered" evidence="1">
    <location>
        <begin position="71"/>
        <end position="137"/>
    </location>
</feature>
<keyword evidence="3" id="KW-1185">Reference proteome</keyword>
<dbReference type="Proteomes" id="UP001212841">
    <property type="component" value="Unassembled WGS sequence"/>
</dbReference>
<evidence type="ECO:0000313" key="3">
    <source>
        <dbReference type="Proteomes" id="UP001212841"/>
    </source>
</evidence>
<reference evidence="2" key="1">
    <citation type="submission" date="2020-05" db="EMBL/GenBank/DDBJ databases">
        <title>Phylogenomic resolution of chytrid fungi.</title>
        <authorList>
            <person name="Stajich J.E."/>
            <person name="Amses K."/>
            <person name="Simmons R."/>
            <person name="Seto K."/>
            <person name="Myers J."/>
            <person name="Bonds A."/>
            <person name="Quandt C.A."/>
            <person name="Barry K."/>
            <person name="Liu P."/>
            <person name="Grigoriev I."/>
            <person name="Longcore J.E."/>
            <person name="James T.Y."/>
        </authorList>
    </citation>
    <scope>NUCLEOTIDE SEQUENCE</scope>
    <source>
        <strain evidence="2">JEL0318</strain>
    </source>
</reference>
<proteinExistence type="predicted"/>
<sequence length="258" mass="28908">MPSLTYQQIADRRELFFHLPQPLTLTIPEWEAVWPALSNVWSSSAGARKDNDGRLRSQYCSCFFQKRAERKPARSKSAAAQENPTADGEQPSADQTPPSQPSAFADAPTQPAPQPTFSTPTTKRKRETHTHPIRDNNPCQLRIRVDFDYAVGLVHVRRTTDHMHTHTIQDVDEIKRSDLVRTVMDKEVAKKGKKSYIEIHDAVMEIFGDAAERLGAGFISAKDVQNTKRMKAKAGVPDEDEDEDDGGGNDVNLNDVRT</sequence>
<evidence type="ECO:0000313" key="2">
    <source>
        <dbReference type="EMBL" id="KAJ3029868.1"/>
    </source>
</evidence>
<dbReference type="EMBL" id="JADGJD010002675">
    <property type="protein sequence ID" value="KAJ3029868.1"/>
    <property type="molecule type" value="Genomic_DNA"/>
</dbReference>
<gene>
    <name evidence="2" type="ORF">HK097_005704</name>
</gene>
<name>A0AAD5S1W2_9FUNG</name>
<feature type="compositionally biased region" description="Acidic residues" evidence="1">
    <location>
        <begin position="237"/>
        <end position="247"/>
    </location>
</feature>